<protein>
    <submittedName>
        <fullName evidence="5">ABC transporter substrate-binding protein</fullName>
    </submittedName>
</protein>
<dbReference type="EMBL" id="QYBC01000003">
    <property type="protein sequence ID" value="RYB06699.1"/>
    <property type="molecule type" value="Genomic_DNA"/>
</dbReference>
<evidence type="ECO:0000313" key="6">
    <source>
        <dbReference type="Proteomes" id="UP000289411"/>
    </source>
</evidence>
<gene>
    <name evidence="5" type="ORF">D3272_05055</name>
</gene>
<feature type="chain" id="PRO_5020183428" evidence="4">
    <location>
        <begin position="26"/>
        <end position="423"/>
    </location>
</feature>
<organism evidence="5 6">
    <name type="scientific">Lichenibacterium ramalinae</name>
    <dbReference type="NCBI Taxonomy" id="2316527"/>
    <lineage>
        <taxon>Bacteria</taxon>
        <taxon>Pseudomonadati</taxon>
        <taxon>Pseudomonadota</taxon>
        <taxon>Alphaproteobacteria</taxon>
        <taxon>Hyphomicrobiales</taxon>
        <taxon>Lichenihabitantaceae</taxon>
        <taxon>Lichenibacterium</taxon>
    </lineage>
</organism>
<reference evidence="5 6" key="1">
    <citation type="submission" date="2018-09" db="EMBL/GenBank/DDBJ databases">
        <authorList>
            <person name="Grouzdev D.S."/>
            <person name="Krutkina M.S."/>
        </authorList>
    </citation>
    <scope>NUCLEOTIDE SEQUENCE [LARGE SCALE GENOMIC DNA]</scope>
    <source>
        <strain evidence="5 6">RmlP001</strain>
    </source>
</reference>
<dbReference type="Pfam" id="PF13416">
    <property type="entry name" value="SBP_bac_8"/>
    <property type="match status" value="1"/>
</dbReference>
<dbReference type="GO" id="GO:0042597">
    <property type="term" value="C:periplasmic space"/>
    <property type="evidence" value="ECO:0007669"/>
    <property type="project" value="UniProtKB-SubCell"/>
</dbReference>
<dbReference type="CDD" id="cd14748">
    <property type="entry name" value="PBP2_UgpB"/>
    <property type="match status" value="1"/>
</dbReference>
<dbReference type="AlphaFoldDB" id="A0A4Q2RHW1"/>
<accession>A0A4Q2RHW1</accession>
<evidence type="ECO:0000256" key="4">
    <source>
        <dbReference type="SAM" id="SignalP"/>
    </source>
</evidence>
<name>A0A4Q2RHW1_9HYPH</name>
<evidence type="ECO:0000313" key="5">
    <source>
        <dbReference type="EMBL" id="RYB06699.1"/>
    </source>
</evidence>
<dbReference type="Proteomes" id="UP000289411">
    <property type="component" value="Unassembled WGS sequence"/>
</dbReference>
<dbReference type="RefSeq" id="WP_129218054.1">
    <property type="nucleotide sequence ID" value="NZ_QYBC01000003.1"/>
</dbReference>
<proteinExistence type="inferred from homology"/>
<dbReference type="InterPro" id="IPR006059">
    <property type="entry name" value="SBP"/>
</dbReference>
<comment type="caution">
    <text evidence="5">The sequence shown here is derived from an EMBL/GenBank/DDBJ whole genome shotgun (WGS) entry which is preliminary data.</text>
</comment>
<dbReference type="SUPFAM" id="SSF53850">
    <property type="entry name" value="Periplasmic binding protein-like II"/>
    <property type="match status" value="1"/>
</dbReference>
<comment type="similarity">
    <text evidence="2">Belongs to the bacterial solute-binding protein 1 family.</text>
</comment>
<keyword evidence="4" id="KW-0732">Signal</keyword>
<dbReference type="OrthoDB" id="2509690at2"/>
<dbReference type="PANTHER" id="PTHR43649">
    <property type="entry name" value="ARABINOSE-BINDING PROTEIN-RELATED"/>
    <property type="match status" value="1"/>
</dbReference>
<dbReference type="PANTHER" id="PTHR43649:SF12">
    <property type="entry name" value="DIACETYLCHITOBIOSE BINDING PROTEIN DASA"/>
    <property type="match status" value="1"/>
</dbReference>
<evidence type="ECO:0000256" key="2">
    <source>
        <dbReference type="ARBA" id="ARBA00008520"/>
    </source>
</evidence>
<dbReference type="Gene3D" id="3.40.190.10">
    <property type="entry name" value="Periplasmic binding protein-like II"/>
    <property type="match status" value="2"/>
</dbReference>
<comment type="subcellular location">
    <subcellularLocation>
        <location evidence="1">Periplasm</location>
    </subcellularLocation>
</comment>
<reference evidence="5 6" key="2">
    <citation type="submission" date="2019-02" db="EMBL/GenBank/DDBJ databases">
        <title>'Lichenibacterium ramalinii' gen. nov. sp. nov., 'Lichenibacterium minor' gen. nov. sp. nov.</title>
        <authorList>
            <person name="Pankratov T."/>
        </authorList>
    </citation>
    <scope>NUCLEOTIDE SEQUENCE [LARGE SCALE GENOMIC DNA]</scope>
    <source>
        <strain evidence="5 6">RmlP001</strain>
    </source>
</reference>
<evidence type="ECO:0000256" key="3">
    <source>
        <dbReference type="ARBA" id="ARBA00022764"/>
    </source>
</evidence>
<feature type="signal peptide" evidence="4">
    <location>
        <begin position="1"/>
        <end position="25"/>
    </location>
</feature>
<keyword evidence="6" id="KW-1185">Reference proteome</keyword>
<dbReference type="InterPro" id="IPR050490">
    <property type="entry name" value="Bact_solute-bd_prot1"/>
</dbReference>
<keyword evidence="3" id="KW-0574">Periplasm</keyword>
<evidence type="ECO:0000256" key="1">
    <source>
        <dbReference type="ARBA" id="ARBA00004418"/>
    </source>
</evidence>
<sequence length="423" mass="45224">MSRIRNAAAALALAMAALCGPQARAETTLTVHYPMPGFFKAVMDTVAAKFMAENPDVKIAFATPSPTYEDGLQLILREAGTADLPDVSFVGLNRLRILSERNIVADLQPLIAQEGDMEKLGFTDHILSLARWGGRQAGLAFATSNPIMYMNADLVRKAGGDPDHPPKTWDEVIALGGRIKALGDGDAGIDFRWQGDDWMFSALLFGDGGTMLSPDEKTVTFDGPAGQAAFALVGRMVKEGGMPAFTKPAGEQAFVAGKVGLEFQTTGALRNTIDNVGRKFELRTAPIPLLDPKDGRLPTGGNAVVILTKDPAKRDAAWRFAKFAAGPYGASVVVPGTGYVPNNALAATSPQYLGDFYATHPLYRAGLDQMDRMIPWYSFPGANSVRVTQAIVDNLSRVVEGTATPDAAVKDTAAEVQKLLPRR</sequence>